<evidence type="ECO:0000256" key="2">
    <source>
        <dbReference type="ARBA" id="ARBA00022475"/>
    </source>
</evidence>
<keyword evidence="2" id="KW-1003">Cell membrane</keyword>
<feature type="transmembrane region" description="Helical" evidence="6">
    <location>
        <begin position="20"/>
        <end position="42"/>
    </location>
</feature>
<feature type="transmembrane region" description="Helical" evidence="6">
    <location>
        <begin position="241"/>
        <end position="264"/>
    </location>
</feature>
<evidence type="ECO:0000256" key="3">
    <source>
        <dbReference type="ARBA" id="ARBA00022692"/>
    </source>
</evidence>
<keyword evidence="4 6" id="KW-1133">Transmembrane helix</keyword>
<evidence type="ECO:0000256" key="5">
    <source>
        <dbReference type="ARBA" id="ARBA00023136"/>
    </source>
</evidence>
<evidence type="ECO:0000313" key="8">
    <source>
        <dbReference type="Proteomes" id="UP001501410"/>
    </source>
</evidence>
<name>A0ABP8N1M2_9BACT</name>
<gene>
    <name evidence="7" type="ORF">GCM10023092_24820</name>
</gene>
<dbReference type="PANTHER" id="PTHR30250">
    <property type="entry name" value="PST FAMILY PREDICTED COLANIC ACID TRANSPORTER"/>
    <property type="match status" value="1"/>
</dbReference>
<evidence type="ECO:0000313" key="7">
    <source>
        <dbReference type="EMBL" id="GAA4457705.1"/>
    </source>
</evidence>
<dbReference type="Proteomes" id="UP001501410">
    <property type="component" value="Unassembled WGS sequence"/>
</dbReference>
<sequence length="500" mass="56062">MNLAKQLRDRTLKANLAHSLWSIFDVLLYPAVYVLFTPLLVAQLGKDGYGLFVLVNTIVVFMQIFNFGLGVNTLKNVAAAIGKGRLAAAIPLLQTNIAIALVTALVCMIASFSFAQLSGHFHWFGIPVSLRNTSFVTISLAGVIGGQKILEQVLSSALIAFEKIGAAARYNSTIRICNLLITLVLVSLRADLTVIFSTTVFVYVCGLYYLYRKLHAQTGDFPVVFRLDRSFIIRELRYSRWIWLQSVFVILAFQFDKFLIGYWYGISDFSYYSIVSTVFNHLHLALVALAPWAMPQIAKQFAAGMEIRAYYRNCRSLIHIVSYCGILFMSLFHDLAFRLWLGKDLMAHVDGYVHLFMCFELLLTFTIAPYFFLNATGSERLATINTLIYTALSLAGLFTGHYFLHGIGQAVGCSIVFLFAGMLIQQVIVARVLSRSALQETLGLLSPAVLLILFILSDKQILIIRGVLLLASIGAFYYVYKVLYPFRISLFKTQKKYSDA</sequence>
<keyword evidence="5 6" id="KW-0472">Membrane</keyword>
<comment type="caution">
    <text evidence="7">The sequence shown here is derived from an EMBL/GenBank/DDBJ whole genome shotgun (WGS) entry which is preliminary data.</text>
</comment>
<dbReference type="InterPro" id="IPR050833">
    <property type="entry name" value="Poly_Biosynth_Transport"/>
</dbReference>
<feature type="transmembrane region" description="Helical" evidence="6">
    <location>
        <begin position="92"/>
        <end position="115"/>
    </location>
</feature>
<feature type="transmembrane region" description="Helical" evidence="6">
    <location>
        <begin position="192"/>
        <end position="211"/>
    </location>
</feature>
<evidence type="ECO:0000256" key="4">
    <source>
        <dbReference type="ARBA" id="ARBA00022989"/>
    </source>
</evidence>
<reference evidence="8" key="1">
    <citation type="journal article" date="2019" name="Int. J. Syst. Evol. Microbiol.">
        <title>The Global Catalogue of Microorganisms (GCM) 10K type strain sequencing project: providing services to taxonomists for standard genome sequencing and annotation.</title>
        <authorList>
            <consortium name="The Broad Institute Genomics Platform"/>
            <consortium name="The Broad Institute Genome Sequencing Center for Infectious Disease"/>
            <person name="Wu L."/>
            <person name="Ma J."/>
        </authorList>
    </citation>
    <scope>NUCLEOTIDE SEQUENCE [LARGE SCALE GENOMIC DNA]</scope>
    <source>
        <strain evidence="8">JCM 31921</strain>
    </source>
</reference>
<accession>A0ABP8N1M2</accession>
<feature type="transmembrane region" description="Helical" evidence="6">
    <location>
        <begin position="270"/>
        <end position="293"/>
    </location>
</feature>
<protein>
    <recommendedName>
        <fullName evidence="9">Membrane protein involved in the export of O-antigen and teichoic acid</fullName>
    </recommendedName>
</protein>
<keyword evidence="3 6" id="KW-0812">Transmembrane</keyword>
<feature type="transmembrane region" description="Helical" evidence="6">
    <location>
        <begin position="384"/>
        <end position="403"/>
    </location>
</feature>
<comment type="subcellular location">
    <subcellularLocation>
        <location evidence="1">Cell membrane</location>
        <topology evidence="1">Multi-pass membrane protein</topology>
    </subcellularLocation>
</comment>
<feature type="transmembrane region" description="Helical" evidence="6">
    <location>
        <begin position="352"/>
        <end position="372"/>
    </location>
</feature>
<feature type="transmembrane region" description="Helical" evidence="6">
    <location>
        <begin position="409"/>
        <end position="430"/>
    </location>
</feature>
<feature type="transmembrane region" description="Helical" evidence="6">
    <location>
        <begin position="48"/>
        <end position="71"/>
    </location>
</feature>
<dbReference type="RefSeq" id="WP_344827647.1">
    <property type="nucleotide sequence ID" value="NZ_BAABEZ010000024.1"/>
</dbReference>
<feature type="transmembrane region" description="Helical" evidence="6">
    <location>
        <begin position="314"/>
        <end position="332"/>
    </location>
</feature>
<proteinExistence type="predicted"/>
<dbReference type="EMBL" id="BAABEZ010000024">
    <property type="protein sequence ID" value="GAA4457705.1"/>
    <property type="molecule type" value="Genomic_DNA"/>
</dbReference>
<evidence type="ECO:0000256" key="1">
    <source>
        <dbReference type="ARBA" id="ARBA00004651"/>
    </source>
</evidence>
<evidence type="ECO:0008006" key="9">
    <source>
        <dbReference type="Google" id="ProtNLM"/>
    </source>
</evidence>
<feature type="transmembrane region" description="Helical" evidence="6">
    <location>
        <begin position="462"/>
        <end position="480"/>
    </location>
</feature>
<organism evidence="7 8">
    <name type="scientific">Rurimicrobium arvi</name>
    <dbReference type="NCBI Taxonomy" id="2049916"/>
    <lineage>
        <taxon>Bacteria</taxon>
        <taxon>Pseudomonadati</taxon>
        <taxon>Bacteroidota</taxon>
        <taxon>Chitinophagia</taxon>
        <taxon>Chitinophagales</taxon>
        <taxon>Chitinophagaceae</taxon>
        <taxon>Rurimicrobium</taxon>
    </lineage>
</organism>
<dbReference type="PANTHER" id="PTHR30250:SF26">
    <property type="entry name" value="PSMA PROTEIN"/>
    <property type="match status" value="1"/>
</dbReference>
<keyword evidence="8" id="KW-1185">Reference proteome</keyword>
<feature type="transmembrane region" description="Helical" evidence="6">
    <location>
        <begin position="437"/>
        <end position="456"/>
    </location>
</feature>
<evidence type="ECO:0000256" key="6">
    <source>
        <dbReference type="SAM" id="Phobius"/>
    </source>
</evidence>